<dbReference type="PANTHER" id="PTHR47957">
    <property type="entry name" value="ATP-DEPENDENT HELICASE HRQ1"/>
    <property type="match status" value="1"/>
</dbReference>
<dbReference type="InterPro" id="IPR027417">
    <property type="entry name" value="P-loop_NTPase"/>
</dbReference>
<reference evidence="6 7" key="1">
    <citation type="submission" date="2016-09" db="EMBL/GenBank/DDBJ databases">
        <authorList>
            <person name="Capua I."/>
            <person name="De Benedictis P."/>
            <person name="Joannis T."/>
            <person name="Lombin L.H."/>
            <person name="Cattoli G."/>
        </authorList>
    </citation>
    <scope>NUCLEOTIDE SEQUENCE [LARGE SCALE GENOMIC DNA]</scope>
    <source>
        <strain evidence="6 7">ISLP-3</strain>
    </source>
</reference>
<proteinExistence type="predicted"/>
<evidence type="ECO:0008006" key="8">
    <source>
        <dbReference type="Google" id="ProtNLM"/>
    </source>
</evidence>
<dbReference type="SUPFAM" id="SSF52540">
    <property type="entry name" value="P-loop containing nucleoside triphosphate hydrolases"/>
    <property type="match status" value="2"/>
</dbReference>
<sequence>MSELLPTVQAARVRGSLLDYLTTTFALTDVDAQDALDRFLSHPDSGMFKGPYIRLCLPFRPADEGWRETLEWYEGFTPYGHQAAAFARLASSSGGREKRPLPTMVTTGTGSGKTEAFLYPIIDHVLRARREGVTGTKALILYPMNALANDQALRLTQMLTSHSELSGITAALYTGQDGPTRTMVTADGLITDRGIIRDEAPDILLTNYKMLDQLLLRHEDQEIWRQSATSLQYLVLDEFHTYDGAQGTDVAMLLRRLGLALKSHWADDDPHLTAADWARPLGRITPVATSATLGDKGDPTAMVDFAHTVFGEEFGDGAVVTESRLRLDEWEADAVETVAALGLRPLDIAQISAPALNAAAKRLGPDPDGAALAHVVLRHLYEGNLAVFDRALGTVGADVLLLAVQAHPLVHALAASASDAIAVADLVAAVLGTTAQSSPSAASIGNGWEMAIAHVVAMLGHVRAVVGRAALSVDVHLWIRELTRIDRAADSATAFRWSDDGPPVVDTVDVRPSFPAVYCRHCGRSGWGIALAPVGLDLAVDDEKIRRDHAIHEGRFRALLYAPAEADHAYFNDGGPSEGLMWFSVRGRTLLTEVAEDDPDLREGWILPVLTGTGSDSDQSARNDDCPSCGQSDGIRFLGSAIATLLSVSLSTLFGSAVLDRHEKKALVFTDSVQDAAHRAGFVQARSHTLTLRAVLRDAVKDGALTLDSLVDEVIRRAGDDTFARYRIIAPDCADRASFTEFWTTPTLRGVSATIRSRVRRRLLFDAVMEFGLNSRTGRTLELTGTVVAEVEAGHPAKMAGAARAALQGFPMHDNLDGQGTDPDDAILIQWVRGVLDRLRTQGAVDHPWFTQYRAEDGARWPIWGGRPRSEGMPAFPRGRPAPAYPRVGGLVGTSGDLGLDPVTSAKSWYAVWTSKVLPVSPSDGGRLVRHLLDRLAKDGVLVESTSKSGATVYAIPMSGVVLVPTDDYALEGEQHMLACSLCHAVTPGSTTVVDQLDGAPCLSVRCRGHLERAPLMADGFYRTLYSSPDMRRVVAREHTSLLDDATRLVYEDGFRGSYDDPQAPNVLVATPTLEMGIDIGDLSAVFLASLPRTVASYVQRVGRAGRLTGNALNLAYVTGRGDHLPKLGDPLSVINGEVRPPATYLEAEEILRRQFTAHLVDAFARDSGRRHPRKAGGAIGSAEAASFLGDLIAHAEGDAPAHLNRFLGTFATLGDGIEAALRSWVLPVDGPGTSAFAAHLQTASHRWQNTVQTLKHRLDAIETAVPELEKKAQSPASTDEDRRSLRSAQTARRLTLGQLGHLQGEYWIGVLEEYGILPNYTLLDDTVTLDVGLSWTDPDTNTFQSEHAQIQRGSAQALREFAPGATFYARGYEIMIDALDLGMDGEAVRPWVFCPACGYGADVEATGQVQAVVSCPRCGSSSIADTGQLVDVVELTHVSAELRRDEVMISDRAESRVGASFQVFTAADIDPANIGCQWFVESTGMGCTYMKAMTIRWLNGGVPGHGGARVISGQEASVALFRICAGCGQKDTNTGRNHPREHRPWCQFRDSVTESTRSVALSRTLHTQGLVVRLPYSVTIGDPFAVPSLSAALLLGLREQVGGHPDHIQIAQIVDPTYSDGSDNHDALLLHDIVPGGTGYLAELASPRRLRELITLAWQVVHDCECQHEDRLACHRCLLPFVQGGAVKHISRAAAQRHLAALLGLAADAETADQAEWEVTDIPPSSNPESHLEQRFRKVVVERLRTLGAAITEVPGAWGNTVRFVLPDGSRRWTLTPQVNLESSKPDFVLESNDMTIPQVAIFTDGHAFHAVAAHNRLADDADKRRILRDTGRLVLSVSAQDVRAAEESATVPPGWFDESIVARLLPQAVFMTTPSAYAGLAKGPIDSLIDWMTDPSPEGRRVVARAVPMFLRSGADSFTAAQDRTLAEIAADRLQEIAVPEGPRRIAVWRCGALAVAIEPRTSVIDVALVLDDRDEALDVAHGDAWREWLRLGNHLALRDWPTTITTLSQVLAAPAQSQLDMRVDPRLATTPESDTDWTPDWRAAHMSSAPGAERELVAALAGIPGVTAPNIGVEGPEGIPIDIAWPAHKVAVAPVTMPEVDRADLLAAGWRLVSSDPATIIATLFATAGTTAPEHDEEVN</sequence>
<dbReference type="GO" id="GO:0003676">
    <property type="term" value="F:nucleic acid binding"/>
    <property type="evidence" value="ECO:0007669"/>
    <property type="project" value="InterPro"/>
</dbReference>
<dbReference type="InterPro" id="IPR011545">
    <property type="entry name" value="DEAD/DEAH_box_helicase_dom"/>
</dbReference>
<evidence type="ECO:0000256" key="3">
    <source>
        <dbReference type="SAM" id="MobiDB-lite"/>
    </source>
</evidence>
<dbReference type="Gene3D" id="3.40.50.300">
    <property type="entry name" value="P-loop containing nucleotide triphosphate hydrolases"/>
    <property type="match status" value="2"/>
</dbReference>
<accession>A0A1G6SUE1</accession>
<dbReference type="EMBL" id="FMYH01000006">
    <property type="protein sequence ID" value="SDD20482.1"/>
    <property type="molecule type" value="Genomic_DNA"/>
</dbReference>
<keyword evidence="1" id="KW-0547">Nucleotide-binding</keyword>
<dbReference type="InterPro" id="IPR018973">
    <property type="entry name" value="MZB"/>
</dbReference>
<dbReference type="Pfam" id="PF00271">
    <property type="entry name" value="Helicase_C"/>
    <property type="match status" value="1"/>
</dbReference>
<evidence type="ECO:0000259" key="5">
    <source>
        <dbReference type="PROSITE" id="PS51194"/>
    </source>
</evidence>
<feature type="domain" description="Helicase ATP-binding" evidence="4">
    <location>
        <begin position="94"/>
        <end position="311"/>
    </location>
</feature>
<feature type="domain" description="Helicase C-terminal" evidence="5">
    <location>
        <begin position="972"/>
        <end position="1152"/>
    </location>
</feature>
<feature type="region of interest" description="Disordered" evidence="3">
    <location>
        <begin position="1266"/>
        <end position="1287"/>
    </location>
</feature>
<organism evidence="6 7">
    <name type="scientific">Sanguibacter gelidistatuariae</name>
    <dbReference type="NCBI Taxonomy" id="1814289"/>
    <lineage>
        <taxon>Bacteria</taxon>
        <taxon>Bacillati</taxon>
        <taxon>Actinomycetota</taxon>
        <taxon>Actinomycetes</taxon>
        <taxon>Micrococcales</taxon>
        <taxon>Sanguibacteraceae</taxon>
        <taxon>Sanguibacter</taxon>
    </lineage>
</organism>
<evidence type="ECO:0000259" key="4">
    <source>
        <dbReference type="PROSITE" id="PS51192"/>
    </source>
</evidence>
<dbReference type="PROSITE" id="PS51194">
    <property type="entry name" value="HELICASE_CTER"/>
    <property type="match status" value="1"/>
</dbReference>
<protein>
    <recommendedName>
        <fullName evidence="8">ATP-dependent helicase YprA, contains C-terminal metal-binding DUF1998 domain</fullName>
    </recommendedName>
</protein>
<dbReference type="SMART" id="SM00490">
    <property type="entry name" value="HELICc"/>
    <property type="match status" value="1"/>
</dbReference>
<name>A0A1G6SUE1_9MICO</name>
<dbReference type="GO" id="GO:0036297">
    <property type="term" value="P:interstrand cross-link repair"/>
    <property type="evidence" value="ECO:0007669"/>
    <property type="project" value="TreeGrafter"/>
</dbReference>
<dbReference type="PROSITE" id="PS51192">
    <property type="entry name" value="HELICASE_ATP_BIND_1"/>
    <property type="match status" value="1"/>
</dbReference>
<keyword evidence="2" id="KW-0067">ATP-binding</keyword>
<dbReference type="GO" id="GO:0043138">
    <property type="term" value="F:3'-5' DNA helicase activity"/>
    <property type="evidence" value="ECO:0007669"/>
    <property type="project" value="TreeGrafter"/>
</dbReference>
<evidence type="ECO:0000256" key="2">
    <source>
        <dbReference type="ARBA" id="ARBA00022840"/>
    </source>
</evidence>
<dbReference type="Pfam" id="PF09369">
    <property type="entry name" value="MZB"/>
    <property type="match status" value="1"/>
</dbReference>
<dbReference type="GO" id="GO:0005524">
    <property type="term" value="F:ATP binding"/>
    <property type="evidence" value="ECO:0007669"/>
    <property type="project" value="UniProtKB-KW"/>
</dbReference>
<dbReference type="GO" id="GO:0006289">
    <property type="term" value="P:nucleotide-excision repair"/>
    <property type="evidence" value="ECO:0007669"/>
    <property type="project" value="TreeGrafter"/>
</dbReference>
<dbReference type="OrthoDB" id="3197455at2"/>
<keyword evidence="7" id="KW-1185">Reference proteome</keyword>
<evidence type="ECO:0000256" key="1">
    <source>
        <dbReference type="ARBA" id="ARBA00022741"/>
    </source>
</evidence>
<dbReference type="STRING" id="1814289.SAMN05216410_2934"/>
<dbReference type="Proteomes" id="UP000199039">
    <property type="component" value="Unassembled WGS sequence"/>
</dbReference>
<gene>
    <name evidence="6" type="ORF">SAMN05216410_2934</name>
</gene>
<evidence type="ECO:0000313" key="6">
    <source>
        <dbReference type="EMBL" id="SDD20482.1"/>
    </source>
</evidence>
<evidence type="ECO:0000313" key="7">
    <source>
        <dbReference type="Proteomes" id="UP000199039"/>
    </source>
</evidence>
<dbReference type="InterPro" id="IPR014001">
    <property type="entry name" value="Helicase_ATP-bd"/>
</dbReference>
<dbReference type="Pfam" id="PF00270">
    <property type="entry name" value="DEAD"/>
    <property type="match status" value="1"/>
</dbReference>
<dbReference type="SMART" id="SM00487">
    <property type="entry name" value="DEXDc"/>
    <property type="match status" value="1"/>
</dbReference>
<dbReference type="PANTHER" id="PTHR47957:SF3">
    <property type="entry name" value="ATP-DEPENDENT HELICASE HRQ1"/>
    <property type="match status" value="1"/>
</dbReference>
<dbReference type="InterPro" id="IPR001650">
    <property type="entry name" value="Helicase_C-like"/>
</dbReference>